<keyword evidence="3" id="KW-1185">Reference proteome</keyword>
<name>A0A835UYT7_VANPL</name>
<gene>
    <name evidence="2" type="ORF">HPP92_011533</name>
    <name evidence="1" type="ORF">HPP92_011827</name>
</gene>
<evidence type="ECO:0000313" key="4">
    <source>
        <dbReference type="Proteomes" id="UP000639772"/>
    </source>
</evidence>
<comment type="caution">
    <text evidence="1">The sequence shown here is derived from an EMBL/GenBank/DDBJ whole genome shotgun (WGS) entry which is preliminary data.</text>
</comment>
<dbReference type="EMBL" id="JADCNM010000005">
    <property type="protein sequence ID" value="KAG0483449.1"/>
    <property type="molecule type" value="Genomic_DNA"/>
</dbReference>
<evidence type="ECO:0000313" key="2">
    <source>
        <dbReference type="EMBL" id="KAG0483449.1"/>
    </source>
</evidence>
<proteinExistence type="predicted"/>
<organism evidence="1 3">
    <name type="scientific">Vanilla planifolia</name>
    <name type="common">Vanilla</name>
    <dbReference type="NCBI Taxonomy" id="51239"/>
    <lineage>
        <taxon>Eukaryota</taxon>
        <taxon>Viridiplantae</taxon>
        <taxon>Streptophyta</taxon>
        <taxon>Embryophyta</taxon>
        <taxon>Tracheophyta</taxon>
        <taxon>Spermatophyta</taxon>
        <taxon>Magnoliopsida</taxon>
        <taxon>Liliopsida</taxon>
        <taxon>Asparagales</taxon>
        <taxon>Orchidaceae</taxon>
        <taxon>Vanilloideae</taxon>
        <taxon>Vanilleae</taxon>
        <taxon>Vanilla</taxon>
    </lineage>
</organism>
<accession>A0A835UYT7</accession>
<dbReference type="AlphaFoldDB" id="A0A835UYT7"/>
<dbReference type="Proteomes" id="UP000639772">
    <property type="component" value="Unassembled WGS sequence"/>
</dbReference>
<dbReference type="EMBL" id="JADCNL010000005">
    <property type="protein sequence ID" value="KAG0480969.1"/>
    <property type="molecule type" value="Genomic_DNA"/>
</dbReference>
<evidence type="ECO:0000313" key="3">
    <source>
        <dbReference type="Proteomes" id="UP000636800"/>
    </source>
</evidence>
<protein>
    <submittedName>
        <fullName evidence="1">Uncharacterized protein</fullName>
    </submittedName>
</protein>
<reference evidence="3 4" key="1">
    <citation type="journal article" date="2020" name="Nat. Food">
        <title>A phased Vanilla planifolia genome enables genetic improvement of flavour and production.</title>
        <authorList>
            <person name="Hasing T."/>
            <person name="Tang H."/>
            <person name="Brym M."/>
            <person name="Khazi F."/>
            <person name="Huang T."/>
            <person name="Chambers A.H."/>
        </authorList>
    </citation>
    <scope>NUCLEOTIDE SEQUENCE [LARGE SCALE GENOMIC DNA]</scope>
    <source>
        <tissue evidence="1">Leaf</tissue>
    </source>
</reference>
<evidence type="ECO:0000313" key="1">
    <source>
        <dbReference type="EMBL" id="KAG0480969.1"/>
    </source>
</evidence>
<dbReference type="Proteomes" id="UP000636800">
    <property type="component" value="Chromosome 5"/>
</dbReference>
<sequence length="121" mass="12831">MGDSNAYLQLVALAPIAEASGDSEFSTIGAEGIEAHGGGEVGSCSTSAGCCYDSCGGCGVVQKQRVMAWSAWLLQWAVAQAEGEGGEPAEKEVTEHQRLLLGDETEENRLFWERCLATEYP</sequence>